<evidence type="ECO:0000313" key="2">
    <source>
        <dbReference type="EMBL" id="AGB38995.1"/>
    </source>
</evidence>
<evidence type="ECO:0000259" key="1">
    <source>
        <dbReference type="Pfam" id="PF13349"/>
    </source>
</evidence>
<dbReference type="KEGG" id="nou:Natoc_3257"/>
<dbReference type="HOGENOM" id="CLU_074744_0_0_2"/>
<dbReference type="PROSITE" id="PS51257">
    <property type="entry name" value="PROKAR_LIPOPROTEIN"/>
    <property type="match status" value="1"/>
</dbReference>
<dbReference type="InterPro" id="IPR006311">
    <property type="entry name" value="TAT_signal"/>
</dbReference>
<protein>
    <recommendedName>
        <fullName evidence="1">DUF4097 domain-containing protein</fullName>
    </recommendedName>
</protein>
<evidence type="ECO:0000313" key="3">
    <source>
        <dbReference type="Proteomes" id="UP000010878"/>
    </source>
</evidence>
<dbReference type="Proteomes" id="UP000010878">
    <property type="component" value="Chromosome"/>
</dbReference>
<dbReference type="RefSeq" id="WP_015322434.1">
    <property type="nucleotide sequence ID" value="NC_019974.1"/>
</dbReference>
<gene>
    <name evidence="2" type="ORF">Natoc_3257</name>
</gene>
<dbReference type="Pfam" id="PF13349">
    <property type="entry name" value="DUF4097"/>
    <property type="match status" value="1"/>
</dbReference>
<feature type="domain" description="DUF4097" evidence="1">
    <location>
        <begin position="132"/>
        <end position="275"/>
    </location>
</feature>
<dbReference type="AlphaFoldDB" id="L0K365"/>
<dbReference type="GeneID" id="14403644"/>
<sequence>MAPTTTRRRLLAGLATAGTAALAGCTGSTPFVGRRLADSETIDPEDAAAVTIAGSVGDLTVTGDDREAIGLEIEKQSSSVRTDLEALELESDRDGDVLELRATYDGETGWFESEPAMDLDVVLPDGLSVERLVTGTGQVTITDVTGDLEARSSTGSVEISDVDGTVTAETSTGGIEIEDVAAVGDVTASTGSIEAAVPAIDGDTVLSASTGSVEAALSPTIDADLEARTSTGSLEIDADGLELTEYRREDDRVSAVLGEGGPRLRIETSTGGVEISALEE</sequence>
<proteinExistence type="predicted"/>
<dbReference type="EMBL" id="CP003929">
    <property type="protein sequence ID" value="AGB38995.1"/>
    <property type="molecule type" value="Genomic_DNA"/>
</dbReference>
<name>L0K365_9EURY</name>
<dbReference type="eggNOG" id="arCOG03825">
    <property type="taxonomic scope" value="Archaea"/>
</dbReference>
<dbReference type="STRING" id="694430.Natoc_3257"/>
<organism evidence="2 3">
    <name type="scientific">Natronococcus occultus SP4</name>
    <dbReference type="NCBI Taxonomy" id="694430"/>
    <lineage>
        <taxon>Archaea</taxon>
        <taxon>Methanobacteriati</taxon>
        <taxon>Methanobacteriota</taxon>
        <taxon>Stenosarchaea group</taxon>
        <taxon>Halobacteria</taxon>
        <taxon>Halobacteriales</taxon>
        <taxon>Natrialbaceae</taxon>
        <taxon>Natronococcus</taxon>
    </lineage>
</organism>
<accession>L0K365</accession>
<keyword evidence="3" id="KW-1185">Reference proteome</keyword>
<dbReference type="InterPro" id="IPR025164">
    <property type="entry name" value="Toastrack_DUF4097"/>
</dbReference>
<reference evidence="2 3" key="1">
    <citation type="submission" date="2012-11" db="EMBL/GenBank/DDBJ databases">
        <title>FINISHED of Natronococcus occultus SP4, DSM 3396.</title>
        <authorList>
            <consortium name="DOE Joint Genome Institute"/>
            <person name="Eisen J."/>
            <person name="Huntemann M."/>
            <person name="Wei C.-L."/>
            <person name="Han J."/>
            <person name="Detter J.C."/>
            <person name="Han C."/>
            <person name="Tapia R."/>
            <person name="Chen A."/>
            <person name="Kyrpides N."/>
            <person name="Mavromatis K."/>
            <person name="Markowitz V."/>
            <person name="Szeto E."/>
            <person name="Ivanova N."/>
            <person name="Mikhailova N."/>
            <person name="Ovchinnikova G."/>
            <person name="Pagani I."/>
            <person name="Pati A."/>
            <person name="Goodwin L."/>
            <person name="Nordberg H.P."/>
            <person name="Cantor M.N."/>
            <person name="Hua S.X."/>
            <person name="Woyke T."/>
            <person name="Eisen J."/>
            <person name="Klenk H.-P."/>
            <person name="Klenk H.-P."/>
        </authorList>
    </citation>
    <scope>NUCLEOTIDE SEQUENCE [LARGE SCALE GENOMIC DNA]</scope>
    <source>
        <strain evidence="2 3">SP4</strain>
    </source>
</reference>
<dbReference type="PROSITE" id="PS51318">
    <property type="entry name" value="TAT"/>
    <property type="match status" value="1"/>
</dbReference>
<dbReference type="OrthoDB" id="214853at2157"/>